<dbReference type="PANTHER" id="PTHR33325">
    <property type="entry name" value="ZINC FINGER, CCHC-TYPE-RELATED"/>
    <property type="match status" value="1"/>
</dbReference>
<comment type="caution">
    <text evidence="1">The sequence shown here is derived from an EMBL/GenBank/DDBJ whole genome shotgun (WGS) entry which is preliminary data.</text>
</comment>
<feature type="non-terminal residue" evidence="1">
    <location>
        <position position="1"/>
    </location>
</feature>
<sequence>MVKKYSKLISCFLVTKQNNKLLMKNHEAHPIGFGPLSEVNATNYNHRQTHSCTHNHDYGRGHKESSKNIFSHNKWENNVTISNTTIIIKGFERAIILLHRGTNLHIDNTLYSSKFRRNLLSFKDIRLNCYHIETNNEGNMKYLYIT</sequence>
<organism evidence="1 2">
    <name type="scientific">Mucuna pruriens</name>
    <name type="common">Velvet bean</name>
    <name type="synonym">Dolichos pruriens</name>
    <dbReference type="NCBI Taxonomy" id="157652"/>
    <lineage>
        <taxon>Eukaryota</taxon>
        <taxon>Viridiplantae</taxon>
        <taxon>Streptophyta</taxon>
        <taxon>Embryophyta</taxon>
        <taxon>Tracheophyta</taxon>
        <taxon>Spermatophyta</taxon>
        <taxon>Magnoliopsida</taxon>
        <taxon>eudicotyledons</taxon>
        <taxon>Gunneridae</taxon>
        <taxon>Pentapetalae</taxon>
        <taxon>rosids</taxon>
        <taxon>fabids</taxon>
        <taxon>Fabales</taxon>
        <taxon>Fabaceae</taxon>
        <taxon>Papilionoideae</taxon>
        <taxon>50 kb inversion clade</taxon>
        <taxon>NPAAA clade</taxon>
        <taxon>indigoferoid/millettioid clade</taxon>
        <taxon>Phaseoleae</taxon>
        <taxon>Mucuna</taxon>
    </lineage>
</organism>
<protein>
    <submittedName>
        <fullName evidence="1">Uncharacterized protein</fullName>
    </submittedName>
</protein>
<evidence type="ECO:0000313" key="2">
    <source>
        <dbReference type="Proteomes" id="UP000257109"/>
    </source>
</evidence>
<dbReference type="EMBL" id="QJKJ01001082">
    <property type="protein sequence ID" value="RDY09274.1"/>
    <property type="molecule type" value="Genomic_DNA"/>
</dbReference>
<dbReference type="AlphaFoldDB" id="A0A371I2U7"/>
<name>A0A371I2U7_MUCPR</name>
<dbReference type="OrthoDB" id="1726258at2759"/>
<keyword evidence="2" id="KW-1185">Reference proteome</keyword>
<dbReference type="PANTHER" id="PTHR33325:SF11">
    <property type="entry name" value="COLD SHOCK DOMAIN-CONTAINING PROTEIN 4-LIKE"/>
    <property type="match status" value="1"/>
</dbReference>
<evidence type="ECO:0000313" key="1">
    <source>
        <dbReference type="EMBL" id="RDY09274.1"/>
    </source>
</evidence>
<gene>
    <name evidence="1" type="ORF">CR513_06371</name>
</gene>
<dbReference type="Proteomes" id="UP000257109">
    <property type="component" value="Unassembled WGS sequence"/>
</dbReference>
<reference evidence="1" key="1">
    <citation type="submission" date="2018-05" db="EMBL/GenBank/DDBJ databases">
        <title>Draft genome of Mucuna pruriens seed.</title>
        <authorList>
            <person name="Nnadi N.E."/>
            <person name="Vos R."/>
            <person name="Hasami M.H."/>
            <person name="Devisetty U.K."/>
            <person name="Aguiy J.C."/>
        </authorList>
    </citation>
    <scope>NUCLEOTIDE SEQUENCE [LARGE SCALE GENOMIC DNA]</scope>
    <source>
        <strain evidence="1">JCA_2017</strain>
    </source>
</reference>
<accession>A0A371I2U7</accession>
<proteinExistence type="predicted"/>